<name>A0ABP7JI96_9ACTN</name>
<proteinExistence type="predicted"/>
<keyword evidence="3" id="KW-1185">Reference proteome</keyword>
<evidence type="ECO:0000313" key="2">
    <source>
        <dbReference type="EMBL" id="GAA3845710.1"/>
    </source>
</evidence>
<organism evidence="2 3">
    <name type="scientific">Streptomyces coacervatus</name>
    <dbReference type="NCBI Taxonomy" id="647381"/>
    <lineage>
        <taxon>Bacteria</taxon>
        <taxon>Bacillati</taxon>
        <taxon>Actinomycetota</taxon>
        <taxon>Actinomycetes</taxon>
        <taxon>Kitasatosporales</taxon>
        <taxon>Streptomycetaceae</taxon>
        <taxon>Streptomyces</taxon>
    </lineage>
</organism>
<keyword evidence="1" id="KW-0812">Transmembrane</keyword>
<comment type="caution">
    <text evidence="2">The sequence shown here is derived from an EMBL/GenBank/DDBJ whole genome shotgun (WGS) entry which is preliminary data.</text>
</comment>
<feature type="transmembrane region" description="Helical" evidence="1">
    <location>
        <begin position="20"/>
        <end position="37"/>
    </location>
</feature>
<sequence>MPGTGVGPRRLLNTWRARPGADWLIVVAVLGAHLAWVKWSGGSDLFGKPRREQRLQIYTAGATVVALVGSFVTAAIAQYAAATGRRMRTLRTAGHLASQFRRNWVSILSATLLIAGICLLATVLDTTEADPGGVHWMVEASLLLGVVRSYRLLWLFNAVIMATDRDLGDFSQEPQRLQT</sequence>
<keyword evidence="1" id="KW-1133">Transmembrane helix</keyword>
<gene>
    <name evidence="2" type="ORF">GCM10022403_091980</name>
</gene>
<feature type="transmembrane region" description="Helical" evidence="1">
    <location>
        <begin position="57"/>
        <end position="82"/>
    </location>
</feature>
<protein>
    <submittedName>
        <fullName evidence="2">Uncharacterized protein</fullName>
    </submittedName>
</protein>
<evidence type="ECO:0000256" key="1">
    <source>
        <dbReference type="SAM" id="Phobius"/>
    </source>
</evidence>
<feature type="transmembrane region" description="Helical" evidence="1">
    <location>
        <begin position="136"/>
        <end position="156"/>
    </location>
</feature>
<reference evidence="3" key="1">
    <citation type="journal article" date="2019" name="Int. J. Syst. Evol. Microbiol.">
        <title>The Global Catalogue of Microorganisms (GCM) 10K type strain sequencing project: providing services to taxonomists for standard genome sequencing and annotation.</title>
        <authorList>
            <consortium name="The Broad Institute Genomics Platform"/>
            <consortium name="The Broad Institute Genome Sequencing Center for Infectious Disease"/>
            <person name="Wu L."/>
            <person name="Ma J."/>
        </authorList>
    </citation>
    <scope>NUCLEOTIDE SEQUENCE [LARGE SCALE GENOMIC DNA]</scope>
    <source>
        <strain evidence="3">JCM 17138</strain>
    </source>
</reference>
<dbReference type="EMBL" id="BAABDE010000048">
    <property type="protein sequence ID" value="GAA3845710.1"/>
    <property type="molecule type" value="Genomic_DNA"/>
</dbReference>
<keyword evidence="1" id="KW-0472">Membrane</keyword>
<accession>A0ABP7JI96</accession>
<evidence type="ECO:0000313" key="3">
    <source>
        <dbReference type="Proteomes" id="UP001501009"/>
    </source>
</evidence>
<dbReference type="Proteomes" id="UP001501009">
    <property type="component" value="Unassembled WGS sequence"/>
</dbReference>
<dbReference type="RefSeq" id="WP_275780739.1">
    <property type="nucleotide sequence ID" value="NZ_BAABDE010000048.1"/>
</dbReference>
<feature type="transmembrane region" description="Helical" evidence="1">
    <location>
        <begin position="103"/>
        <end position="124"/>
    </location>
</feature>